<protein>
    <submittedName>
        <fullName evidence="3">Hemerythrin domain-containing protein</fullName>
    </submittedName>
</protein>
<gene>
    <name evidence="3" type="ORF">ITX44_02340</name>
</gene>
<dbReference type="Proteomes" id="UP000749040">
    <property type="component" value="Unassembled WGS sequence"/>
</dbReference>
<proteinExistence type="predicted"/>
<dbReference type="RefSeq" id="WP_205355232.1">
    <property type="nucleotide sequence ID" value="NZ_JADKYB010000001.1"/>
</dbReference>
<dbReference type="Pfam" id="PF01814">
    <property type="entry name" value="Hemerythrin"/>
    <property type="match status" value="1"/>
</dbReference>
<dbReference type="InterPro" id="IPR012312">
    <property type="entry name" value="Hemerythrin-like"/>
</dbReference>
<reference evidence="3 4" key="1">
    <citation type="submission" date="2021-01" db="EMBL/GenBank/DDBJ databases">
        <title>Streptomyces acididurans sp. nov., isolated from a peat swamp forest soil.</title>
        <authorList>
            <person name="Chantavorakit T."/>
            <person name="Duangmal K."/>
        </authorList>
    </citation>
    <scope>NUCLEOTIDE SEQUENCE [LARGE SCALE GENOMIC DNA]</scope>
    <source>
        <strain evidence="3 4">KK5PA1</strain>
    </source>
</reference>
<feature type="domain" description="Hemerythrin-like" evidence="2">
    <location>
        <begin position="9"/>
        <end position="111"/>
    </location>
</feature>
<evidence type="ECO:0000313" key="4">
    <source>
        <dbReference type="Proteomes" id="UP000749040"/>
    </source>
</evidence>
<evidence type="ECO:0000259" key="2">
    <source>
        <dbReference type="Pfam" id="PF01814"/>
    </source>
</evidence>
<sequence>MPASSPIDLIDTLTEQHERIRELLAEVESTDDAARQDALDELGDLLVLHETGEGYLTAPDAGSSSAEAADLARRLTALDAAGPDFAAGFARFAADVRAHAEREEREEFPAARAAHSPDELHEMGNRLLKAERGTLSG</sequence>
<comment type="caution">
    <text evidence="3">The sequence shown here is derived from an EMBL/GenBank/DDBJ whole genome shotgun (WGS) entry which is preliminary data.</text>
</comment>
<keyword evidence="4" id="KW-1185">Reference proteome</keyword>
<organism evidence="3 4">
    <name type="scientific">Actinacidiphila acididurans</name>
    <dbReference type="NCBI Taxonomy" id="2784346"/>
    <lineage>
        <taxon>Bacteria</taxon>
        <taxon>Bacillati</taxon>
        <taxon>Actinomycetota</taxon>
        <taxon>Actinomycetes</taxon>
        <taxon>Kitasatosporales</taxon>
        <taxon>Streptomycetaceae</taxon>
        <taxon>Actinacidiphila</taxon>
    </lineage>
</organism>
<feature type="region of interest" description="Disordered" evidence="1">
    <location>
        <begin position="100"/>
        <end position="121"/>
    </location>
</feature>
<accession>A0ABS2TJ70</accession>
<dbReference type="Gene3D" id="1.20.120.520">
    <property type="entry name" value="nmb1532 protein domain like"/>
    <property type="match status" value="1"/>
</dbReference>
<evidence type="ECO:0000313" key="3">
    <source>
        <dbReference type="EMBL" id="MBM9503384.1"/>
    </source>
</evidence>
<evidence type="ECO:0000256" key="1">
    <source>
        <dbReference type="SAM" id="MobiDB-lite"/>
    </source>
</evidence>
<dbReference type="EMBL" id="JADKYB010000001">
    <property type="protein sequence ID" value="MBM9503384.1"/>
    <property type="molecule type" value="Genomic_DNA"/>
</dbReference>
<name>A0ABS2TJ70_9ACTN</name>